<evidence type="ECO:0000256" key="17">
    <source>
        <dbReference type="ARBA" id="ARBA00078983"/>
    </source>
</evidence>
<keyword evidence="15" id="KW-0968">Cytoplasmic vesicle</keyword>
<keyword evidence="6" id="KW-0479">Metal-binding</keyword>
<sequence>MAASAKRKQEEKHLKMLRDMTGLPHNRKCFDCDQRGPTYVNMTVGSFVCTSCSGSLRGLNPPHRVKSISMTTFTQQEIEFLQKHGNEVCKQIWLGLFDDRSSAIPDFRDPQKVKEFLQEKYEKKRWYVPPEQAKVVASVHASISGSSASSTSSTPEVKPLKSLLGDSAPALHLNKGTPTQSPVVGRSQGQQQEKKQFDLLSDLGSDIFAAPAPQSTATANFANFAHFNSHAAQNSANADFANFDAFGQSSGSSNFGGFPTASHSSFQPQTTGGSAGSVNANFAHFDNFPKSSSADFGTFNTSQSHQTASAVSKVSANKAGLQTTDKYAALANLDNIFSAGQGGDQGSGFGATGKAPVGSVVSVPSQSSASSDKYAALAELDSVFSSAATSSNAYTSTSNASSNVFGTVPVGASAQTQPASSSVPAPFGATPSTNPFVAAAGPSVASSTNPFQTNARGATGAGFAAFGQTKPVVTPFGQVAAAGVSSNPFMTGAPTGQFPTGSSSTNPFL</sequence>
<name>A0A8D1Y2F5_PIG</name>
<evidence type="ECO:0000256" key="2">
    <source>
        <dbReference type="ARBA" id="ARBA00004541"/>
    </source>
</evidence>
<dbReference type="PANTHER" id="PTHR46134:SF1">
    <property type="entry name" value="ARF-GAP DOMAIN AND FG REPEAT-CONTAINING PROTEIN 1"/>
    <property type="match status" value="1"/>
</dbReference>
<dbReference type="GO" id="GO:0007283">
    <property type="term" value="P:spermatogenesis"/>
    <property type="evidence" value="ECO:0007669"/>
    <property type="project" value="UniProtKB-KW"/>
</dbReference>
<dbReference type="SUPFAM" id="SSF57863">
    <property type="entry name" value="ArfGap/RecO-like zinc finger"/>
    <property type="match status" value="1"/>
</dbReference>
<keyword evidence="5" id="KW-0597">Phosphoprotein</keyword>
<dbReference type="GO" id="GO:0003677">
    <property type="term" value="F:DNA binding"/>
    <property type="evidence" value="ECO:0007669"/>
    <property type="project" value="UniProtKB-KW"/>
</dbReference>
<evidence type="ECO:0000256" key="7">
    <source>
        <dbReference type="ARBA" id="ARBA00022737"/>
    </source>
</evidence>
<keyword evidence="9" id="KW-0221">Differentiation</keyword>
<dbReference type="GO" id="GO:0005634">
    <property type="term" value="C:nucleus"/>
    <property type="evidence" value="ECO:0007669"/>
    <property type="project" value="UniProtKB-SubCell"/>
</dbReference>
<feature type="domain" description="Arf-GAP" evidence="20">
    <location>
        <begin position="11"/>
        <end position="135"/>
    </location>
</feature>
<dbReference type="GO" id="GO:0008270">
    <property type="term" value="F:zinc ion binding"/>
    <property type="evidence" value="ECO:0007669"/>
    <property type="project" value="UniProtKB-KW"/>
</dbReference>
<evidence type="ECO:0000256" key="3">
    <source>
        <dbReference type="ARBA" id="ARBA00022448"/>
    </source>
</evidence>
<keyword evidence="10" id="KW-0862">Zinc</keyword>
<evidence type="ECO:0000256" key="10">
    <source>
        <dbReference type="ARBA" id="ARBA00022833"/>
    </source>
</evidence>
<gene>
    <name evidence="21" type="primary">AGFG1</name>
</gene>
<dbReference type="FunFam" id="1.10.220.150:FF:000005">
    <property type="entry name" value="Arf-GAP domain and FG repeat-containing protein 1"/>
    <property type="match status" value="1"/>
</dbReference>
<dbReference type="FunFam" id="3.30.450.50:FF:000005">
    <property type="entry name" value="arf-GAP domain and FG repeat-containing protein 1"/>
    <property type="match status" value="1"/>
</dbReference>
<dbReference type="Ensembl" id="ENSSSCT00065035953.1">
    <property type="protein sequence ID" value="ENSSSCP00065015055.1"/>
    <property type="gene ID" value="ENSSSCG00065026727.1"/>
</dbReference>
<evidence type="ECO:0000256" key="4">
    <source>
        <dbReference type="ARBA" id="ARBA00022473"/>
    </source>
</evidence>
<evidence type="ECO:0000313" key="22">
    <source>
        <dbReference type="Proteomes" id="UP000694725"/>
    </source>
</evidence>
<dbReference type="CDD" id="cd08857">
    <property type="entry name" value="ArfGap_AGFG1"/>
    <property type="match status" value="1"/>
</dbReference>
<dbReference type="PROSITE" id="PS50115">
    <property type="entry name" value="ARFGAP"/>
    <property type="match status" value="1"/>
</dbReference>
<comment type="subcellular location">
    <subcellularLocation>
        <location evidence="2">Cytoplasmic vesicle</location>
    </subcellularLocation>
    <subcellularLocation>
        <location evidence="1">Nucleus</location>
    </subcellularLocation>
</comment>
<keyword evidence="8 18" id="KW-0863">Zinc-finger</keyword>
<evidence type="ECO:0000256" key="19">
    <source>
        <dbReference type="SAM" id="MobiDB-lite"/>
    </source>
</evidence>
<evidence type="ECO:0000256" key="6">
    <source>
        <dbReference type="ARBA" id="ARBA00022723"/>
    </source>
</evidence>
<feature type="compositionally biased region" description="Polar residues" evidence="19">
    <location>
        <begin position="176"/>
        <end position="191"/>
    </location>
</feature>
<evidence type="ECO:0000256" key="11">
    <source>
        <dbReference type="ARBA" id="ARBA00022871"/>
    </source>
</evidence>
<dbReference type="InterPro" id="IPR037278">
    <property type="entry name" value="ARFGAP/RecO"/>
</dbReference>
<keyword evidence="13" id="KW-0325">Glycoprotein</keyword>
<accession>A0A8D1Y2F5</accession>
<dbReference type="InterPro" id="IPR001164">
    <property type="entry name" value="ArfGAP_dom"/>
</dbReference>
<keyword evidence="4" id="KW-0217">Developmental protein</keyword>
<evidence type="ECO:0000313" key="21">
    <source>
        <dbReference type="Ensembl" id="ENSSSCP00065015055.1"/>
    </source>
</evidence>
<evidence type="ECO:0000256" key="15">
    <source>
        <dbReference type="ARBA" id="ARBA00023329"/>
    </source>
</evidence>
<dbReference type="AlphaFoldDB" id="A0A8D1Y2F5"/>
<keyword evidence="7" id="KW-0677">Repeat</keyword>
<feature type="region of interest" description="Disordered" evidence="19">
    <location>
        <begin position="168"/>
        <end position="193"/>
    </location>
</feature>
<evidence type="ECO:0000256" key="16">
    <source>
        <dbReference type="ARBA" id="ARBA00069633"/>
    </source>
</evidence>
<evidence type="ECO:0000256" key="18">
    <source>
        <dbReference type="PROSITE-ProRule" id="PRU00288"/>
    </source>
</evidence>
<evidence type="ECO:0000259" key="20">
    <source>
        <dbReference type="PROSITE" id="PS50115"/>
    </source>
</evidence>
<keyword evidence="12" id="KW-0238">DNA-binding</keyword>
<reference evidence="21" key="1">
    <citation type="submission" date="2025-08" db="UniProtKB">
        <authorList>
            <consortium name="Ensembl"/>
        </authorList>
    </citation>
    <scope>IDENTIFICATION</scope>
</reference>
<dbReference type="InterPro" id="IPR038508">
    <property type="entry name" value="ArfGAP_dom_sf"/>
</dbReference>
<dbReference type="Proteomes" id="UP000694725">
    <property type="component" value="Unplaced"/>
</dbReference>
<dbReference type="InterPro" id="IPR052248">
    <property type="entry name" value="Arf-GAP_FG-repeat_protein"/>
</dbReference>
<proteinExistence type="predicted"/>
<evidence type="ECO:0000256" key="5">
    <source>
        <dbReference type="ARBA" id="ARBA00022553"/>
    </source>
</evidence>
<evidence type="ECO:0000256" key="9">
    <source>
        <dbReference type="ARBA" id="ARBA00022782"/>
    </source>
</evidence>
<organism evidence="21 22">
    <name type="scientific">Sus scrofa</name>
    <name type="common">Pig</name>
    <dbReference type="NCBI Taxonomy" id="9823"/>
    <lineage>
        <taxon>Eukaryota</taxon>
        <taxon>Metazoa</taxon>
        <taxon>Chordata</taxon>
        <taxon>Craniata</taxon>
        <taxon>Vertebrata</taxon>
        <taxon>Euteleostomi</taxon>
        <taxon>Mammalia</taxon>
        <taxon>Eutheria</taxon>
        <taxon>Laurasiatheria</taxon>
        <taxon>Artiodactyla</taxon>
        <taxon>Suina</taxon>
        <taxon>Suidae</taxon>
        <taxon>Sus</taxon>
    </lineage>
</organism>
<dbReference type="Pfam" id="PF01412">
    <property type="entry name" value="ArfGap"/>
    <property type="match status" value="1"/>
</dbReference>
<keyword evidence="11" id="KW-0744">Spermatogenesis</keyword>
<keyword evidence="14" id="KW-0539">Nucleus</keyword>
<dbReference type="PRINTS" id="PR00405">
    <property type="entry name" value="REVINTRACTNG"/>
</dbReference>
<keyword evidence="3" id="KW-0813">Transport</keyword>
<evidence type="ECO:0000256" key="13">
    <source>
        <dbReference type="ARBA" id="ARBA00023180"/>
    </source>
</evidence>
<protein>
    <recommendedName>
        <fullName evidence="16">Arf-GAP domain and FG repeat-containing protein 1</fullName>
    </recommendedName>
    <alternativeName>
        <fullName evidence="17">Nucleoporin-like protein RIP</fullName>
    </alternativeName>
</protein>
<dbReference type="PANTHER" id="PTHR46134">
    <property type="entry name" value="DRONGO, ISOFORM F"/>
    <property type="match status" value="1"/>
</dbReference>
<dbReference type="GO" id="GO:0005096">
    <property type="term" value="F:GTPase activator activity"/>
    <property type="evidence" value="ECO:0007669"/>
    <property type="project" value="InterPro"/>
</dbReference>
<dbReference type="Gene3D" id="1.10.220.150">
    <property type="entry name" value="Arf GTPase activating protein"/>
    <property type="match status" value="1"/>
</dbReference>
<dbReference type="SMART" id="SM00105">
    <property type="entry name" value="ArfGap"/>
    <property type="match status" value="1"/>
</dbReference>
<dbReference type="Gene3D" id="3.30.450.50">
    <property type="entry name" value="Longin domain"/>
    <property type="match status" value="1"/>
</dbReference>
<evidence type="ECO:0000256" key="8">
    <source>
        <dbReference type="ARBA" id="ARBA00022771"/>
    </source>
</evidence>
<evidence type="ECO:0000256" key="14">
    <source>
        <dbReference type="ARBA" id="ARBA00023242"/>
    </source>
</evidence>
<evidence type="ECO:0000256" key="12">
    <source>
        <dbReference type="ARBA" id="ARBA00023125"/>
    </source>
</evidence>
<dbReference type="GO" id="GO:0030154">
    <property type="term" value="P:cell differentiation"/>
    <property type="evidence" value="ECO:0007669"/>
    <property type="project" value="UniProtKB-KW"/>
</dbReference>
<evidence type="ECO:0000256" key="1">
    <source>
        <dbReference type="ARBA" id="ARBA00004123"/>
    </source>
</evidence>
<dbReference type="GO" id="GO:0031410">
    <property type="term" value="C:cytoplasmic vesicle"/>
    <property type="evidence" value="ECO:0007669"/>
    <property type="project" value="UniProtKB-SubCell"/>
</dbReference>